<dbReference type="InterPro" id="IPR001810">
    <property type="entry name" value="F-box_dom"/>
</dbReference>
<feature type="domain" description="DUF38" evidence="2">
    <location>
        <begin position="147"/>
        <end position="262"/>
    </location>
</feature>
<dbReference type="OMA" id="FDITIAH"/>
<dbReference type="InterPro" id="IPR042317">
    <property type="entry name" value="She-1-like"/>
</dbReference>
<dbReference type="Pfam" id="PF00646">
    <property type="entry name" value="F-box"/>
    <property type="match status" value="1"/>
</dbReference>
<gene>
    <name evidence="3" type="ORF">CAEBREN_07495</name>
</gene>
<dbReference type="EMBL" id="GL379873">
    <property type="protein sequence ID" value="EGT58899.1"/>
    <property type="molecule type" value="Genomic_DNA"/>
</dbReference>
<dbReference type="Pfam" id="PF01827">
    <property type="entry name" value="FTH"/>
    <property type="match status" value="1"/>
</dbReference>
<organism evidence="4">
    <name type="scientific">Caenorhabditis brenneri</name>
    <name type="common">Nematode worm</name>
    <dbReference type="NCBI Taxonomy" id="135651"/>
    <lineage>
        <taxon>Eukaryota</taxon>
        <taxon>Metazoa</taxon>
        <taxon>Ecdysozoa</taxon>
        <taxon>Nematoda</taxon>
        <taxon>Chromadorea</taxon>
        <taxon>Rhabditida</taxon>
        <taxon>Rhabditina</taxon>
        <taxon>Rhabditomorpha</taxon>
        <taxon>Rhabditoidea</taxon>
        <taxon>Rhabditidae</taxon>
        <taxon>Peloderinae</taxon>
        <taxon>Caenorhabditis</taxon>
    </lineage>
</organism>
<protein>
    <submittedName>
        <fullName evidence="3">Uncharacterized protein</fullName>
    </submittedName>
</protein>
<dbReference type="eggNOG" id="ENOG502TI6B">
    <property type="taxonomic scope" value="Eukaryota"/>
</dbReference>
<dbReference type="Proteomes" id="UP000008068">
    <property type="component" value="Unassembled WGS sequence"/>
</dbReference>
<dbReference type="OrthoDB" id="5786692at2759"/>
<evidence type="ECO:0000259" key="1">
    <source>
        <dbReference type="Pfam" id="PF00646"/>
    </source>
</evidence>
<name>G0NEL3_CAEBE</name>
<reference evidence="4" key="1">
    <citation type="submission" date="2011-07" db="EMBL/GenBank/DDBJ databases">
        <authorList>
            <consortium name="Caenorhabditis brenneri Sequencing and Analysis Consortium"/>
            <person name="Wilson R.K."/>
        </authorList>
    </citation>
    <scope>NUCLEOTIDE SEQUENCE [LARGE SCALE GENOMIC DNA]</scope>
    <source>
        <strain evidence="4">PB2801</strain>
    </source>
</reference>
<dbReference type="HOGENOM" id="CLU_055882_0_0_1"/>
<dbReference type="PANTHER" id="PTHR31006">
    <property type="entry name" value="F-BOX DOMAIN-CONTAINING PROTEIN-RELATED-RELATED"/>
    <property type="match status" value="1"/>
</dbReference>
<dbReference type="AlphaFoldDB" id="G0NEL3"/>
<keyword evidence="4" id="KW-1185">Reference proteome</keyword>
<accession>G0NEL3</accession>
<sequence>MPLFRTSVFNPEYLEDFWQYLPFDFKLLVVNELDHRTRCWLAKCSREDHELVSKVPLKLEYYEIHIFIDLRIIYDGHQENYEKTLRYTEAGAPETVKNFKHPKSFVRYFDINAFGYSNEKVTEEIVQDLVDQLQAAKVTIRTFRLRFHMSWFKNDDLLVKLIECLEPVTLKRLCLTHKITGQTIAKLAKTEQWKHLEKIGFGEIGQPDFDSFLHLERMRFEATTMSSREVWKMVQSYTNRDLPIGSYFDISIYEGINVDEVLDVLEFEGITLENRPVRLGDEDRFHHTQRILCRRAPNVELKRFNKMLVLKMATYKVYGFIAIA</sequence>
<feature type="domain" description="F-box" evidence="1">
    <location>
        <begin position="19"/>
        <end position="58"/>
    </location>
</feature>
<dbReference type="InParanoid" id="G0NEL3"/>
<proteinExistence type="predicted"/>
<evidence type="ECO:0000313" key="3">
    <source>
        <dbReference type="EMBL" id="EGT58899.1"/>
    </source>
</evidence>
<evidence type="ECO:0000259" key="2">
    <source>
        <dbReference type="Pfam" id="PF01827"/>
    </source>
</evidence>
<dbReference type="InterPro" id="IPR002900">
    <property type="entry name" value="DUF38/FTH_CAE_spp"/>
</dbReference>
<evidence type="ECO:0000313" key="4">
    <source>
        <dbReference type="Proteomes" id="UP000008068"/>
    </source>
</evidence>